<dbReference type="OrthoDB" id="5706299at2"/>
<gene>
    <name evidence="5" type="ORF">SAMN05660429_01662</name>
</gene>
<dbReference type="EMBL" id="FOHK01000007">
    <property type="protein sequence ID" value="SET37963.1"/>
    <property type="molecule type" value="Genomic_DNA"/>
</dbReference>
<dbReference type="Pfam" id="PF18206">
    <property type="entry name" value="Porphyrn_cat_1"/>
    <property type="match status" value="1"/>
</dbReference>
<dbReference type="InterPro" id="IPR017853">
    <property type="entry name" value="GH"/>
</dbReference>
<dbReference type="Pfam" id="PF18040">
    <property type="entry name" value="BPA_C"/>
    <property type="match status" value="1"/>
</dbReference>
<feature type="signal peptide" evidence="2">
    <location>
        <begin position="1"/>
        <end position="23"/>
    </location>
</feature>
<dbReference type="CDD" id="cd21510">
    <property type="entry name" value="agarase_cat"/>
    <property type="match status" value="1"/>
</dbReference>
<dbReference type="Gene3D" id="2.60.120.260">
    <property type="entry name" value="Galactose-binding domain-like"/>
    <property type="match status" value="1"/>
</dbReference>
<keyword evidence="6" id="KW-1185">Reference proteome</keyword>
<reference evidence="5 6" key="1">
    <citation type="submission" date="2016-10" db="EMBL/GenBank/DDBJ databases">
        <authorList>
            <person name="de Groot N.N."/>
        </authorList>
    </citation>
    <scope>NUCLEOTIDE SEQUENCE [LARGE SCALE GENOMIC DNA]</scope>
    <source>
        <strain evidence="5 6">DSM 19706</strain>
    </source>
</reference>
<protein>
    <submittedName>
        <fullName evidence="5">Agarase</fullName>
    </submittedName>
</protein>
<feature type="region of interest" description="Disordered" evidence="1">
    <location>
        <begin position="23"/>
        <end position="42"/>
    </location>
</feature>
<name>A0A1I0DZC9_THASX</name>
<organism evidence="5 6">
    <name type="scientific">Thalassotalea agarivorans</name>
    <name type="common">Thalassomonas agarivorans</name>
    <dbReference type="NCBI Taxonomy" id="349064"/>
    <lineage>
        <taxon>Bacteria</taxon>
        <taxon>Pseudomonadati</taxon>
        <taxon>Pseudomonadota</taxon>
        <taxon>Gammaproteobacteria</taxon>
        <taxon>Alteromonadales</taxon>
        <taxon>Colwelliaceae</taxon>
        <taxon>Thalassotalea</taxon>
    </lineage>
</organism>
<evidence type="ECO:0000256" key="1">
    <source>
        <dbReference type="SAM" id="MobiDB-lite"/>
    </source>
</evidence>
<evidence type="ECO:0000313" key="6">
    <source>
        <dbReference type="Proteomes" id="UP000199308"/>
    </source>
</evidence>
<dbReference type="RefSeq" id="WP_093329181.1">
    <property type="nucleotide sequence ID" value="NZ_AP027363.1"/>
</dbReference>
<feature type="chain" id="PRO_5011726786" evidence="2">
    <location>
        <begin position="24"/>
        <end position="795"/>
    </location>
</feature>
<dbReference type="PROSITE" id="PS51257">
    <property type="entry name" value="PROKAR_LIPOPROTEIN"/>
    <property type="match status" value="1"/>
</dbReference>
<dbReference type="Proteomes" id="UP000199308">
    <property type="component" value="Unassembled WGS sequence"/>
</dbReference>
<dbReference type="InterPro" id="IPR041224">
    <property type="entry name" value="BPA_C"/>
</dbReference>
<accession>A0A1I0DZC9</accession>
<evidence type="ECO:0000259" key="4">
    <source>
        <dbReference type="Pfam" id="PF18206"/>
    </source>
</evidence>
<feature type="domain" description="Porphyranase beta-sandwich" evidence="4">
    <location>
        <begin position="572"/>
        <end position="678"/>
    </location>
</feature>
<sequence length="795" mass="87755">MKCVNNTAKLLASSILLTLVACGGSSSTETPPPPPPVQKDTTPDAFAFTAHTNAELETDVESNEITVSGIDAAATISINNGAYSINNGAYIASNSSVENGDTVRLKLKSSSEANQQVDATLNIGGVKATFSVTTKEAPKTPDNVQVSLNFDTRHSVGGVDSFDRQKFITIHADVTENGWNDNDVHSRNAPNEDPNLLDNFANDYDVYFGRNTGSISWNLSRVAEDGSKPGFASEDDLTTLGNGAKWGYLNYSGSRWDAVRKNQHRALDMIVGAQQHPFWPEGTLTNQGKWALSQTDTVDEPLGTATGHYMGQFINKFFDSNRNDSVTDGQIRPTLIEVMNEPLYDLTTIREGQANYVEPADIFAFHNTVADEIRKLNDDVLIGGYTVAFPNFDWDNFERWEQRDKLFIDIAGENMDFYSIHLYDFPAWNNREQYRKGSNMEATMDMLEQYSLIKFGDTRPLVISEYGAAIHSMFNQGWNPERNTLQMRAANSMLMQFMERPDMVLKTIPFFVVKAEWGRTDVPYGPRLMIQKFERDGAGAGDQWVYSDLVMFYQLWAEVKGTRIETHATDLDIQVDGYVDDATAYIILNSLEFEDTDIDLNAFGINSDSVTEVEIKHLTTLPGAEQASTLDVETTSDLPSTITLGAESTMVIKITFNESVTIDQQVEETKYYAGEYKKAITAGSEITLSINDIAVPAQGESVLRLGVGRAHNKSLSPTILVNGVSLEVPADFRGYDQKQGKVNPGRDGFYGVLEIPVPISALRENNQISVTFADDGGFIASSALQVLASSQPLSR</sequence>
<keyword evidence="2" id="KW-0732">Signal</keyword>
<dbReference type="Gene3D" id="2.60.120.1200">
    <property type="match status" value="1"/>
</dbReference>
<feature type="domain" description="Beta-porphyranase A C-terminal" evidence="3">
    <location>
        <begin position="688"/>
        <end position="786"/>
    </location>
</feature>
<evidence type="ECO:0000259" key="3">
    <source>
        <dbReference type="Pfam" id="PF18040"/>
    </source>
</evidence>
<dbReference type="SUPFAM" id="SSF51445">
    <property type="entry name" value="(Trans)glycosidases"/>
    <property type="match status" value="1"/>
</dbReference>
<dbReference type="InterPro" id="IPR040527">
    <property type="entry name" value="Beta-sand_Porphyrn"/>
</dbReference>
<dbReference type="AlphaFoldDB" id="A0A1I0DZC9"/>
<dbReference type="Gene3D" id="3.20.20.80">
    <property type="entry name" value="Glycosidases"/>
    <property type="match status" value="1"/>
</dbReference>
<proteinExistence type="predicted"/>
<evidence type="ECO:0000313" key="5">
    <source>
        <dbReference type="EMBL" id="SET37963.1"/>
    </source>
</evidence>
<dbReference type="STRING" id="349064.SAMN05660429_01662"/>
<evidence type="ECO:0000256" key="2">
    <source>
        <dbReference type="SAM" id="SignalP"/>
    </source>
</evidence>